<dbReference type="RefSeq" id="WP_308453814.1">
    <property type="nucleotide sequence ID" value="NZ_JAJEQR010000026.1"/>
</dbReference>
<feature type="transmembrane region" description="Helical" evidence="1">
    <location>
        <begin position="58"/>
        <end position="78"/>
    </location>
</feature>
<evidence type="ECO:0000313" key="2">
    <source>
        <dbReference type="EMBL" id="MCC2231294.1"/>
    </source>
</evidence>
<feature type="transmembrane region" description="Helical" evidence="1">
    <location>
        <begin position="147"/>
        <end position="165"/>
    </location>
</feature>
<keyword evidence="1" id="KW-0472">Membrane</keyword>
<dbReference type="EMBL" id="JAJEQR010000026">
    <property type="protein sequence ID" value="MCC2231294.1"/>
    <property type="molecule type" value="Genomic_DNA"/>
</dbReference>
<dbReference type="AlphaFoldDB" id="A0AAE3JEN8"/>
<evidence type="ECO:0000256" key="1">
    <source>
        <dbReference type="SAM" id="Phobius"/>
    </source>
</evidence>
<proteinExistence type="predicted"/>
<feature type="transmembrane region" description="Helical" evidence="1">
    <location>
        <begin position="114"/>
        <end position="135"/>
    </location>
</feature>
<gene>
    <name evidence="2" type="ORF">LKD81_09855</name>
</gene>
<keyword evidence="3" id="KW-1185">Reference proteome</keyword>
<feature type="transmembrane region" description="Helical" evidence="1">
    <location>
        <begin position="12"/>
        <end position="30"/>
    </location>
</feature>
<protein>
    <submittedName>
        <fullName evidence="2">Uncharacterized protein</fullName>
    </submittedName>
</protein>
<organism evidence="2 3">
    <name type="scientific">Hominifimenecus microfluidus</name>
    <dbReference type="NCBI Taxonomy" id="2885348"/>
    <lineage>
        <taxon>Bacteria</taxon>
        <taxon>Bacillati</taxon>
        <taxon>Bacillota</taxon>
        <taxon>Clostridia</taxon>
        <taxon>Lachnospirales</taxon>
        <taxon>Lachnospiraceae</taxon>
        <taxon>Hominifimenecus</taxon>
    </lineage>
</organism>
<accession>A0AAE3JEN8</accession>
<evidence type="ECO:0000313" key="3">
    <source>
        <dbReference type="Proteomes" id="UP001198182"/>
    </source>
</evidence>
<dbReference type="Proteomes" id="UP001198182">
    <property type="component" value="Unassembled WGS sequence"/>
</dbReference>
<comment type="caution">
    <text evidence="2">The sequence shown here is derived from an EMBL/GenBank/DDBJ whole genome shotgun (WGS) entry which is preliminary data.</text>
</comment>
<keyword evidence="1" id="KW-0812">Transmembrane</keyword>
<name>A0AAE3JEN8_9FIRM</name>
<reference evidence="2" key="1">
    <citation type="submission" date="2021-10" db="EMBL/GenBank/DDBJ databases">
        <title>Anaerobic single-cell dispensing facilitates the cultivation of human gut bacteria.</title>
        <authorList>
            <person name="Afrizal A."/>
        </authorList>
    </citation>
    <scope>NUCLEOTIDE SEQUENCE</scope>
    <source>
        <strain evidence="2">CLA-AA-H215</strain>
    </source>
</reference>
<sequence length="179" mass="20646">MSGRSSLQNQILLVLAAGFVAGTFFVNFPGREYIGQFGIFSQDYREQILGGQLDMWGLFFYLLARRLAPLFFLVLFSYSRWKEPLLFLILLWMAFSLGICWSSCLILYQAKGILLFFGSFLPQGIPYVIGWAETIRSLFRYPRRSSDFFAPALILAMGAASEAWIHPHLLRILYGFFYF</sequence>
<feature type="transmembrane region" description="Helical" evidence="1">
    <location>
        <begin position="85"/>
        <end position="108"/>
    </location>
</feature>
<keyword evidence="1" id="KW-1133">Transmembrane helix</keyword>